<evidence type="ECO:0000256" key="1">
    <source>
        <dbReference type="SAM" id="Phobius"/>
    </source>
</evidence>
<comment type="caution">
    <text evidence="2">The sequence shown here is derived from an EMBL/GenBank/DDBJ whole genome shotgun (WGS) entry which is preliminary data.</text>
</comment>
<gene>
    <name evidence="2" type="ORF">JAZ07_15205</name>
</gene>
<keyword evidence="1" id="KW-0472">Membrane</keyword>
<reference evidence="2" key="1">
    <citation type="journal article" date="2021" name="Proc. Natl. Acad. Sci. U.S.A.">
        <title>Global biogeography of chemosynthetic symbionts reveals both localized and globally distributed symbiont groups. .</title>
        <authorList>
            <person name="Osvatic J.T."/>
            <person name="Wilkins L.G.E."/>
            <person name="Leibrecht L."/>
            <person name="Leray M."/>
            <person name="Zauner S."/>
            <person name="Polzin J."/>
            <person name="Camacho Y."/>
            <person name="Gros O."/>
            <person name="van Gils J.A."/>
            <person name="Eisen J.A."/>
            <person name="Petersen J.M."/>
            <person name="Yuen B."/>
        </authorList>
    </citation>
    <scope>NUCLEOTIDE SEQUENCE</scope>
    <source>
        <strain evidence="2">MAGclacostrist064TRANS</strain>
    </source>
</reference>
<keyword evidence="1" id="KW-0812">Transmembrane</keyword>
<keyword evidence="1" id="KW-1133">Transmembrane helix</keyword>
<dbReference type="Proteomes" id="UP000886667">
    <property type="component" value="Unassembled WGS sequence"/>
</dbReference>
<sequence>MKLLNDKFLLLLIILLGITLSAFLYGIFPYPFGLFVLSIMIFARLLSLRG</sequence>
<protein>
    <submittedName>
        <fullName evidence="2">Uncharacterized protein</fullName>
    </submittedName>
</protein>
<evidence type="ECO:0000313" key="2">
    <source>
        <dbReference type="EMBL" id="MCG7947690.1"/>
    </source>
</evidence>
<organism evidence="2 3">
    <name type="scientific">Candidatus Thiodiazotropha taylori</name>
    <dbReference type="NCBI Taxonomy" id="2792791"/>
    <lineage>
        <taxon>Bacteria</taxon>
        <taxon>Pseudomonadati</taxon>
        <taxon>Pseudomonadota</taxon>
        <taxon>Gammaproteobacteria</taxon>
        <taxon>Chromatiales</taxon>
        <taxon>Sedimenticolaceae</taxon>
        <taxon>Candidatus Thiodiazotropha</taxon>
    </lineage>
</organism>
<evidence type="ECO:0000313" key="3">
    <source>
        <dbReference type="Proteomes" id="UP000886667"/>
    </source>
</evidence>
<accession>A0A9E4N4M5</accession>
<proteinExistence type="predicted"/>
<name>A0A9E4N4M5_9GAMM</name>
<dbReference type="AlphaFoldDB" id="A0A9E4N4M5"/>
<dbReference type="EMBL" id="JAEPCM010000545">
    <property type="protein sequence ID" value="MCG7947690.1"/>
    <property type="molecule type" value="Genomic_DNA"/>
</dbReference>
<feature type="transmembrane region" description="Helical" evidence="1">
    <location>
        <begin position="31"/>
        <end position="48"/>
    </location>
</feature>